<name>A0A7D8UU41_9HELO</name>
<keyword evidence="2" id="KW-1185">Reference proteome</keyword>
<proteinExistence type="predicted"/>
<sequence>MAKTEIYLCAFAAVFLITLFFLATAVQNSFNQQSLIATPTIAQAKAVFTSRASTRIKATEDEVFDVITKFDDYTWSSSISNYKFDLQGLPQTGSRGTFRLSFDGFGSRTARFRITLLDRQRKRVAQRTTTYPRWLLAGETVQEVLPIEGQNGVCEYRTYHTVEGLAAYYLLMAATEELAETQQKSADDLKTFIERPKH</sequence>
<protein>
    <submittedName>
        <fullName evidence="1">Uncharacterized protein</fullName>
    </submittedName>
</protein>
<dbReference type="AlphaFoldDB" id="A0A7D8UU41"/>
<evidence type="ECO:0000313" key="1">
    <source>
        <dbReference type="EMBL" id="TVY58127.1"/>
    </source>
</evidence>
<dbReference type="EMBL" id="QGMG01000056">
    <property type="protein sequence ID" value="TVY58127.1"/>
    <property type="molecule type" value="Genomic_DNA"/>
</dbReference>
<dbReference type="InterPro" id="IPR023393">
    <property type="entry name" value="START-like_dom_sf"/>
</dbReference>
<organism evidence="1 2">
    <name type="scientific">Lachnellula cervina</name>
    <dbReference type="NCBI Taxonomy" id="1316786"/>
    <lineage>
        <taxon>Eukaryota</taxon>
        <taxon>Fungi</taxon>
        <taxon>Dikarya</taxon>
        <taxon>Ascomycota</taxon>
        <taxon>Pezizomycotina</taxon>
        <taxon>Leotiomycetes</taxon>
        <taxon>Helotiales</taxon>
        <taxon>Lachnaceae</taxon>
        <taxon>Lachnellula</taxon>
    </lineage>
</organism>
<dbReference type="SUPFAM" id="SSF55961">
    <property type="entry name" value="Bet v1-like"/>
    <property type="match status" value="1"/>
</dbReference>
<gene>
    <name evidence="1" type="ORF">LCER1_G001920</name>
</gene>
<accession>A0A7D8UU41</accession>
<dbReference type="Gene3D" id="3.30.530.20">
    <property type="match status" value="1"/>
</dbReference>
<reference evidence="1 2" key="1">
    <citation type="submission" date="2018-05" db="EMBL/GenBank/DDBJ databases">
        <title>Whole genome sequencing for identification of molecular markers to develop diagnostic detection tools for the regulated plant pathogen Lachnellula willkommii.</title>
        <authorList>
            <person name="Giroux E."/>
            <person name="Bilodeau G."/>
        </authorList>
    </citation>
    <scope>NUCLEOTIDE SEQUENCE [LARGE SCALE GENOMIC DNA]</scope>
    <source>
        <strain evidence="1 2">CBS 625.97</strain>
    </source>
</reference>
<dbReference type="OrthoDB" id="509124at2759"/>
<comment type="caution">
    <text evidence="1">The sequence shown here is derived from an EMBL/GenBank/DDBJ whole genome shotgun (WGS) entry which is preliminary data.</text>
</comment>
<dbReference type="Proteomes" id="UP000481288">
    <property type="component" value="Unassembled WGS sequence"/>
</dbReference>
<evidence type="ECO:0000313" key="2">
    <source>
        <dbReference type="Proteomes" id="UP000481288"/>
    </source>
</evidence>